<dbReference type="GO" id="GO:0005506">
    <property type="term" value="F:iron ion binding"/>
    <property type="evidence" value="ECO:0007669"/>
    <property type="project" value="InterPro"/>
</dbReference>
<dbReference type="InterPro" id="IPR002403">
    <property type="entry name" value="Cyt_P450_E_grp-IV"/>
</dbReference>
<dbReference type="GO" id="GO:0016705">
    <property type="term" value="F:oxidoreductase activity, acting on paired donors, with incorporation or reduction of molecular oxygen"/>
    <property type="evidence" value="ECO:0007669"/>
    <property type="project" value="InterPro"/>
</dbReference>
<dbReference type="SUPFAM" id="SSF48264">
    <property type="entry name" value="Cytochrome P450"/>
    <property type="match status" value="1"/>
</dbReference>
<dbReference type="Gene3D" id="1.10.630.10">
    <property type="entry name" value="Cytochrome P450"/>
    <property type="match status" value="1"/>
</dbReference>
<dbReference type="InterPro" id="IPR036396">
    <property type="entry name" value="Cyt_P450_sf"/>
</dbReference>
<comment type="similarity">
    <text evidence="2 6">Belongs to the cytochrome P450 family.</text>
</comment>
<dbReference type="RefSeq" id="WP_327787648.1">
    <property type="nucleotide sequence ID" value="NZ_JARGEQ010000016.1"/>
</dbReference>
<dbReference type="PANTHER" id="PTHR24305:SF166">
    <property type="entry name" value="CYTOCHROME P450 12A4, MITOCHONDRIAL-RELATED"/>
    <property type="match status" value="1"/>
</dbReference>
<evidence type="ECO:0000313" key="7">
    <source>
        <dbReference type="EMBL" id="MDF1585234.1"/>
    </source>
</evidence>
<evidence type="ECO:0000256" key="6">
    <source>
        <dbReference type="RuleBase" id="RU000461"/>
    </source>
</evidence>
<dbReference type="InterPro" id="IPR001128">
    <property type="entry name" value="Cyt_P450"/>
</dbReference>
<evidence type="ECO:0000256" key="4">
    <source>
        <dbReference type="ARBA" id="ARBA00023004"/>
    </source>
</evidence>
<evidence type="ECO:0000256" key="1">
    <source>
        <dbReference type="ARBA" id="ARBA00001971"/>
    </source>
</evidence>
<dbReference type="PROSITE" id="PS00086">
    <property type="entry name" value="CYTOCHROME_P450"/>
    <property type="match status" value="1"/>
</dbReference>
<sequence>MDLASAPTSAALRFAPVEPPRPRPWTGEQPLWRLLLQLRRNALVTWGAPAYELDIVSRPFLGRQSFLLNDPEAIRRVLVDNHANYGRTPATVRILHPMIGDGLFLAEGERWKRQRRAAAPAFAPRSLEVVAEVAVRLAATRLDALQYKGLGAVDLLGFVQHLTLEVAGEALFSQSMTPHAGALRAAVERYGARAARPGPLDFVLPAGIATPRDWVRRRLGAGFARVVEAVIAERAARGTADPPRDLFDLLAAPVGGEGFAPDELRDQIATLIIAGHETTALALFWSLWLLTLAPDVQEAVAAEADAGGLAPENAQEAAARLPLARAVVQEALRLYPPAFTIVRAAREADTVCGREVPPGSLMVVAPWVLHRHRKLWREPDRFDPTRFLPGAPPPQRFSYLPFGVGPRVCIGAQFALLEAAIVLSETVRRYRIATARRGRVLPVGVVTIYPDHRPPFRLERRA</sequence>
<feature type="binding site" description="axial binding residue" evidence="5">
    <location>
        <position position="409"/>
    </location>
    <ligand>
        <name>heme</name>
        <dbReference type="ChEBI" id="CHEBI:30413"/>
    </ligand>
    <ligandPart>
        <name>Fe</name>
        <dbReference type="ChEBI" id="CHEBI:18248"/>
    </ligandPart>
</feature>
<dbReference type="PANTHER" id="PTHR24305">
    <property type="entry name" value="CYTOCHROME P450"/>
    <property type="match status" value="1"/>
</dbReference>
<reference evidence="7 8" key="1">
    <citation type="submission" date="2023-03" db="EMBL/GenBank/DDBJ databases">
        <title>YIM 152171 draft genome.</title>
        <authorList>
            <person name="Yang Z."/>
        </authorList>
    </citation>
    <scope>NUCLEOTIDE SEQUENCE [LARGE SCALE GENOMIC DNA]</scope>
    <source>
        <strain evidence="7 8">YIM 152171</strain>
    </source>
</reference>
<dbReference type="PRINTS" id="PR00465">
    <property type="entry name" value="EP450IV"/>
</dbReference>
<dbReference type="Proteomes" id="UP001301140">
    <property type="component" value="Unassembled WGS sequence"/>
</dbReference>
<dbReference type="InterPro" id="IPR017972">
    <property type="entry name" value="Cyt_P450_CS"/>
</dbReference>
<proteinExistence type="inferred from homology"/>
<dbReference type="InterPro" id="IPR050121">
    <property type="entry name" value="Cytochrome_P450_monoxygenase"/>
</dbReference>
<evidence type="ECO:0000256" key="3">
    <source>
        <dbReference type="ARBA" id="ARBA00022723"/>
    </source>
</evidence>
<dbReference type="EMBL" id="JARGEQ010000016">
    <property type="protein sequence ID" value="MDF1585234.1"/>
    <property type="molecule type" value="Genomic_DNA"/>
</dbReference>
<evidence type="ECO:0000256" key="5">
    <source>
        <dbReference type="PIRSR" id="PIRSR602403-1"/>
    </source>
</evidence>
<comment type="cofactor">
    <cofactor evidence="1 5">
        <name>heme</name>
        <dbReference type="ChEBI" id="CHEBI:30413"/>
    </cofactor>
</comment>
<organism evidence="7 8">
    <name type="scientific">Marinimicrococcus flavescens</name>
    <dbReference type="NCBI Taxonomy" id="3031815"/>
    <lineage>
        <taxon>Bacteria</taxon>
        <taxon>Pseudomonadati</taxon>
        <taxon>Pseudomonadota</taxon>
        <taxon>Alphaproteobacteria</taxon>
        <taxon>Geminicoccales</taxon>
        <taxon>Geminicoccaceae</taxon>
        <taxon>Marinimicrococcus</taxon>
    </lineage>
</organism>
<comment type="caution">
    <text evidence="7">The sequence shown here is derived from an EMBL/GenBank/DDBJ whole genome shotgun (WGS) entry which is preliminary data.</text>
</comment>
<keyword evidence="4 5" id="KW-0408">Iron</keyword>
<protein>
    <submittedName>
        <fullName evidence="7">Cytochrome P450</fullName>
    </submittedName>
</protein>
<evidence type="ECO:0000256" key="2">
    <source>
        <dbReference type="ARBA" id="ARBA00010617"/>
    </source>
</evidence>
<dbReference type="AlphaFoldDB" id="A0AAP3UYR7"/>
<keyword evidence="6" id="KW-0560">Oxidoreductase</keyword>
<keyword evidence="5 6" id="KW-0349">Heme</keyword>
<name>A0AAP3UYR7_9PROT</name>
<evidence type="ECO:0000313" key="8">
    <source>
        <dbReference type="Proteomes" id="UP001301140"/>
    </source>
</evidence>
<keyword evidence="3 5" id="KW-0479">Metal-binding</keyword>
<keyword evidence="6" id="KW-0503">Monooxygenase</keyword>
<dbReference type="PRINTS" id="PR00385">
    <property type="entry name" value="P450"/>
</dbReference>
<dbReference type="GO" id="GO:0004497">
    <property type="term" value="F:monooxygenase activity"/>
    <property type="evidence" value="ECO:0007669"/>
    <property type="project" value="UniProtKB-KW"/>
</dbReference>
<dbReference type="Pfam" id="PF00067">
    <property type="entry name" value="p450"/>
    <property type="match status" value="1"/>
</dbReference>
<keyword evidence="8" id="KW-1185">Reference proteome</keyword>
<gene>
    <name evidence="7" type="ORF">PZ740_02415</name>
</gene>
<dbReference type="GO" id="GO:0020037">
    <property type="term" value="F:heme binding"/>
    <property type="evidence" value="ECO:0007669"/>
    <property type="project" value="InterPro"/>
</dbReference>
<accession>A0AAP3UYR7</accession>